<gene>
    <name evidence="5" type="ORF">P3W85_35080</name>
</gene>
<dbReference type="Gene3D" id="3.30.70.2190">
    <property type="match status" value="1"/>
</dbReference>
<dbReference type="Gene3D" id="3.30.465.10">
    <property type="match status" value="1"/>
</dbReference>
<feature type="domain" description="FAD-binding PCMH-type" evidence="4">
    <location>
        <begin position="35"/>
        <end position="216"/>
    </location>
</feature>
<reference evidence="5 6" key="1">
    <citation type="submission" date="2023-03" db="EMBL/GenBank/DDBJ databases">
        <title>Draft assemblies of triclosan tolerant bacteria isolated from returned activated sludge.</title>
        <authorList>
            <person name="Van Hamelsveld S."/>
        </authorList>
    </citation>
    <scope>NUCLEOTIDE SEQUENCE [LARGE SCALE GENOMIC DNA]</scope>
    <source>
        <strain evidence="5 6">GW210010_S58</strain>
    </source>
</reference>
<dbReference type="InterPro" id="IPR016169">
    <property type="entry name" value="FAD-bd_PCMH_sub2"/>
</dbReference>
<dbReference type="InterPro" id="IPR036318">
    <property type="entry name" value="FAD-bd_PCMH-like_sf"/>
</dbReference>
<organism evidence="5 6">
    <name type="scientific">Cupriavidus basilensis</name>
    <dbReference type="NCBI Taxonomy" id="68895"/>
    <lineage>
        <taxon>Bacteria</taxon>
        <taxon>Pseudomonadati</taxon>
        <taxon>Pseudomonadota</taxon>
        <taxon>Betaproteobacteria</taxon>
        <taxon>Burkholderiales</taxon>
        <taxon>Burkholderiaceae</taxon>
        <taxon>Cupriavidus</taxon>
    </lineage>
</organism>
<dbReference type="InterPro" id="IPR016171">
    <property type="entry name" value="Vanillyl_alc_oxidase_C-sub2"/>
</dbReference>
<evidence type="ECO:0000313" key="5">
    <source>
        <dbReference type="EMBL" id="MDF3838121.1"/>
    </source>
</evidence>
<keyword evidence="6" id="KW-1185">Reference proteome</keyword>
<dbReference type="InterPro" id="IPR006094">
    <property type="entry name" value="Oxid_FAD_bind_N"/>
</dbReference>
<dbReference type="PANTHER" id="PTHR43716:SF2">
    <property type="entry name" value="BLL6224 PROTEIN"/>
    <property type="match status" value="1"/>
</dbReference>
<comment type="caution">
    <text evidence="5">The sequence shown here is derived from an EMBL/GenBank/DDBJ whole genome shotgun (WGS) entry which is preliminary data.</text>
</comment>
<name>A0ABT6B2F4_9BURK</name>
<dbReference type="Proteomes" id="UP001216674">
    <property type="component" value="Unassembled WGS sequence"/>
</dbReference>
<dbReference type="InterPro" id="IPR051264">
    <property type="entry name" value="FAD-oxidored/transferase_4"/>
</dbReference>
<dbReference type="PROSITE" id="PS51387">
    <property type="entry name" value="FAD_PCMH"/>
    <property type="match status" value="1"/>
</dbReference>
<dbReference type="Gene3D" id="1.10.45.10">
    <property type="entry name" value="Vanillyl-alcohol Oxidase, Chain A, domain 4"/>
    <property type="match status" value="1"/>
</dbReference>
<evidence type="ECO:0000256" key="3">
    <source>
        <dbReference type="ARBA" id="ARBA00022827"/>
    </source>
</evidence>
<evidence type="ECO:0000313" key="6">
    <source>
        <dbReference type="Proteomes" id="UP001216674"/>
    </source>
</evidence>
<proteinExistence type="inferred from homology"/>
<dbReference type="Pfam" id="PF01565">
    <property type="entry name" value="FAD_binding_4"/>
    <property type="match status" value="1"/>
</dbReference>
<dbReference type="Gene3D" id="3.30.70.2740">
    <property type="match status" value="1"/>
</dbReference>
<accession>A0ABT6B2F4</accession>
<dbReference type="Pfam" id="PF02913">
    <property type="entry name" value="FAD-oxidase_C"/>
    <property type="match status" value="1"/>
</dbReference>
<protein>
    <submittedName>
        <fullName evidence="5">FAD-binding oxidoreductase</fullName>
    </submittedName>
</protein>
<dbReference type="InterPro" id="IPR016167">
    <property type="entry name" value="FAD-bd_PCMH_sub1"/>
</dbReference>
<dbReference type="EMBL" id="JARJLM010000560">
    <property type="protein sequence ID" value="MDF3838121.1"/>
    <property type="molecule type" value="Genomic_DNA"/>
</dbReference>
<evidence type="ECO:0000259" key="4">
    <source>
        <dbReference type="PROSITE" id="PS51387"/>
    </source>
</evidence>
<dbReference type="PANTHER" id="PTHR43716">
    <property type="entry name" value="D-2-HYDROXYGLUTARATE DEHYDROGENASE, MITOCHONDRIAL"/>
    <property type="match status" value="1"/>
</dbReference>
<dbReference type="SUPFAM" id="SSF55103">
    <property type="entry name" value="FAD-linked oxidases, C-terminal domain"/>
    <property type="match status" value="1"/>
</dbReference>
<keyword evidence="2" id="KW-0285">Flavoprotein</keyword>
<sequence length="477" mass="50617">MTDATLADLRSRFAGRLLSAPEDTAPFLTDWRRSWTGRALAVAQPDTTADVAAVVRWCAARQVPLVPQGGNTGMVGGAIPDDGGRALVLSTARLNRIREIDPINNTLTAEAGCILATVQQAAQEAGRLYPLSLGAEGSCTIGGNLASNAGGVQVLRYGNTRELCLGLEVVTPDGEIWDGLRGLRKDNTGYDLKQLFIGAEGTLGVITAATLKLFPRPAARMTALAAVSDPHAALRLLELAQRRLAATLTAFELMSGVCVALVARHFPDCRAPFERTHPWYVLLESSDPHSEARATQAFSELMEEAFEAGIVADAAIAASLAQSDGLWRIRHHLPEAQSLEGDNLKHDISVPISAIGEFIEHTSAAIVAANPGARVLAFGHLGDGNLHYNVSAPYGVPQPAFVRANGAAISALVYEAVHRVRGSISAEHGIGQLKVDKNAHYKAGVEMALMQKIKQALDPHGLMNPGRLLPGASHRAH</sequence>
<dbReference type="RefSeq" id="WP_276268147.1">
    <property type="nucleotide sequence ID" value="NZ_JARJLM010000560.1"/>
</dbReference>
<evidence type="ECO:0000256" key="2">
    <source>
        <dbReference type="ARBA" id="ARBA00022630"/>
    </source>
</evidence>
<dbReference type="SUPFAM" id="SSF56176">
    <property type="entry name" value="FAD-binding/transporter-associated domain-like"/>
    <property type="match status" value="1"/>
</dbReference>
<evidence type="ECO:0000256" key="1">
    <source>
        <dbReference type="ARBA" id="ARBA00008000"/>
    </source>
</evidence>
<dbReference type="InterPro" id="IPR016166">
    <property type="entry name" value="FAD-bd_PCMH"/>
</dbReference>
<dbReference type="InterPro" id="IPR004113">
    <property type="entry name" value="FAD-bd_oxidored_4_C"/>
</dbReference>
<keyword evidence="3" id="KW-0274">FAD</keyword>
<dbReference type="Gene3D" id="3.30.43.10">
    <property type="entry name" value="Uridine Diphospho-n-acetylenolpyruvylglucosamine Reductase, domain 2"/>
    <property type="match status" value="1"/>
</dbReference>
<comment type="similarity">
    <text evidence="1">Belongs to the FAD-binding oxidoreductase/transferase type 4 family.</text>
</comment>
<dbReference type="InterPro" id="IPR016164">
    <property type="entry name" value="FAD-linked_Oxase-like_C"/>
</dbReference>